<comment type="caution">
    <text evidence="2">The sequence shown here is derived from an EMBL/GenBank/DDBJ whole genome shotgun (WGS) entry which is preliminary data.</text>
</comment>
<dbReference type="InterPro" id="IPR014729">
    <property type="entry name" value="Rossmann-like_a/b/a_fold"/>
</dbReference>
<reference evidence="2 3" key="1">
    <citation type="journal article" date="2016" name="Nat. Commun.">
        <title>Thousands of microbial genomes shed light on interconnected biogeochemical processes in an aquifer system.</title>
        <authorList>
            <person name="Anantharaman K."/>
            <person name="Brown C.T."/>
            <person name="Hug L.A."/>
            <person name="Sharon I."/>
            <person name="Castelle C.J."/>
            <person name="Probst A.J."/>
            <person name="Thomas B.C."/>
            <person name="Singh A."/>
            <person name="Wilkins M.J."/>
            <person name="Karaoz U."/>
            <person name="Brodie E.L."/>
            <person name="Williams K.H."/>
            <person name="Hubbard S.S."/>
            <person name="Banfield J.F."/>
        </authorList>
    </citation>
    <scope>NUCLEOTIDE SEQUENCE [LARGE SCALE GENOMIC DNA]</scope>
</reference>
<proteinExistence type="predicted"/>
<dbReference type="Proteomes" id="UP000177370">
    <property type="component" value="Unassembled WGS sequence"/>
</dbReference>
<dbReference type="PANTHER" id="PTHR30336:SF20">
    <property type="entry name" value="DUF218 DOMAIN-CONTAINING PROTEIN"/>
    <property type="match status" value="1"/>
</dbReference>
<dbReference type="Pfam" id="PF02698">
    <property type="entry name" value="DUF218"/>
    <property type="match status" value="1"/>
</dbReference>
<dbReference type="InterPro" id="IPR051599">
    <property type="entry name" value="Cell_Envelope_Assoc"/>
</dbReference>
<dbReference type="Gene3D" id="3.40.50.620">
    <property type="entry name" value="HUPs"/>
    <property type="match status" value="1"/>
</dbReference>
<dbReference type="CDD" id="cd06259">
    <property type="entry name" value="YdcF-like"/>
    <property type="match status" value="1"/>
</dbReference>
<name>A0A1F6V906_9BACT</name>
<dbReference type="EMBL" id="MFTP01000004">
    <property type="protein sequence ID" value="OGI66108.1"/>
    <property type="molecule type" value="Genomic_DNA"/>
</dbReference>
<dbReference type="InterPro" id="IPR003848">
    <property type="entry name" value="DUF218"/>
</dbReference>
<evidence type="ECO:0000313" key="3">
    <source>
        <dbReference type="Proteomes" id="UP000177370"/>
    </source>
</evidence>
<protein>
    <recommendedName>
        <fullName evidence="1">DUF218 domain-containing protein</fullName>
    </recommendedName>
</protein>
<organism evidence="2 3">
    <name type="scientific">Candidatus Nomurabacteria bacterium RIFCSPHIGHO2_01_FULL_40_24b</name>
    <dbReference type="NCBI Taxonomy" id="1801739"/>
    <lineage>
        <taxon>Bacteria</taxon>
        <taxon>Candidatus Nomuraibacteriota</taxon>
    </lineage>
</organism>
<evidence type="ECO:0000259" key="1">
    <source>
        <dbReference type="Pfam" id="PF02698"/>
    </source>
</evidence>
<feature type="domain" description="DUF218" evidence="1">
    <location>
        <begin position="25"/>
        <end position="140"/>
    </location>
</feature>
<sequence length="223" mass="25873">MEKVDHYAKIIWEYMLMHQELEKADAIVVFGSNDTRVADRAAEIFKRGFAPLIICSGRNGKRSVFSKPEAVIFSERLIALGIPKDNIILEPNAMNTGENINFTKNLLAQMKINLNSIIVIQKPYMERRAYASIKKQWPNVKCMVTSPQISYEDYFENSYPEECRGQFDFKNRTINTMVGDLLRLKEYPKIGFQIEQEIPENVWQAGQKLLELGYNEYSYLIVK</sequence>
<gene>
    <name evidence="2" type="ORF">A2647_00045</name>
</gene>
<dbReference type="GO" id="GO:0005886">
    <property type="term" value="C:plasma membrane"/>
    <property type="evidence" value="ECO:0007669"/>
    <property type="project" value="TreeGrafter"/>
</dbReference>
<evidence type="ECO:0000313" key="2">
    <source>
        <dbReference type="EMBL" id="OGI66108.1"/>
    </source>
</evidence>
<dbReference type="PANTHER" id="PTHR30336">
    <property type="entry name" value="INNER MEMBRANE PROTEIN, PROBABLE PERMEASE"/>
    <property type="match status" value="1"/>
</dbReference>
<dbReference type="AlphaFoldDB" id="A0A1F6V906"/>
<accession>A0A1F6V906</accession>